<sequence length="849" mass="91262">MLQFSRWKTILVWLAVVASVLVALPNLFSDRQLERFPSWLPHHKAILGLDLQGGSRISLKIERDEIVAARLQSTINDVARRLRDAKIPTVDLSGTVQTITMHLTDVGQMAAATDALKPLTDSVGSSATGGSIREATVVPGDGGLITVALTNEGIAFRTAEALDQSIEVVRSRVKQVGRREPLIQRQGNDRLIVEVPGLTDPQRLKTLLNQPAKLTFNMLDTSMPVQTAIDTQPPANSEVLYSQDDPPESYLAFKRPVANDQSIIAAEPMLDTQTKQNVVTFQLDAKATQAFAQATAKNVGKSYVAVLDDQVISAPLIKQPVTDGKGMLAGNFSPEGAADLVILLHSGSLPATLTVVEERTVEPGLGADSARASIIAGIVGALAVVAFMVFFYGSLGGFATAALVFNIILIMAILSLFQATLTLPGIAGIIFTMGLAVDSNVLIYERIREKLKGGTPFVQACESGFARAYTTIIDANVTTLIAAAILFSMGSGPVRGFAVTLGIGIIASLFTAFTLTRWLIAIWIKRRRPKHLPKGVRTAVFDGANIRFMGIRRYTFTISAVLSVLSMIGFFSFGMHLGVDFTGGSLIEVRAKQGKVDIPDIKTRLGQLNIGDVQAQPISNATGALIRLQSQDGGENAEQSAVTLVRGELQDKYEFRRVEVVGPAISGQLTRAGTFGVMASLAAIFIYIWVRFAWQYALGAIIATLHDIILTFGLFVVTGIEFNLTSIAAVLTIIGYSLNDTVVVYDRMRENLRHYKQMPLPILIDASINQTLSRTVLTAATTLLALLALSIFGGEVIRSFTFVMFFGVAVGTFSSIYIAAPVLIAFKLRPRGVQPGPQPDVPPAGKAVA</sequence>
<dbReference type="InterPro" id="IPR022813">
    <property type="entry name" value="SecD/SecF_arch_bac"/>
</dbReference>
<gene>
    <name evidence="17" type="primary">secDF</name>
    <name evidence="12" type="synonym">secD</name>
    <name evidence="13" type="synonym">secF</name>
    <name evidence="17" type="ORF">PR017_08240</name>
</gene>
<feature type="transmembrane region" description="Helical" evidence="12">
    <location>
        <begin position="776"/>
        <end position="794"/>
    </location>
</feature>
<dbReference type="HAMAP" id="MF_01463_B">
    <property type="entry name" value="SecD_B"/>
    <property type="match status" value="1"/>
</dbReference>
<dbReference type="InterPro" id="IPR005665">
    <property type="entry name" value="SecF_bac"/>
</dbReference>
<dbReference type="Proteomes" id="UP000249499">
    <property type="component" value="Chromosome"/>
</dbReference>
<dbReference type="InterPro" id="IPR055344">
    <property type="entry name" value="SecD_SecF_C_bact"/>
</dbReference>
<feature type="transmembrane region" description="Helical" evidence="12">
    <location>
        <begin position="726"/>
        <end position="745"/>
    </location>
</feature>
<keyword evidence="2 12" id="KW-0813">Transport</keyword>
<dbReference type="FunFam" id="1.20.1640.10:FF:000024">
    <property type="entry name" value="Multifunctional fusion protein"/>
    <property type="match status" value="1"/>
</dbReference>
<feature type="transmembrane region" description="Helical" evidence="12">
    <location>
        <begin position="398"/>
        <end position="417"/>
    </location>
</feature>
<dbReference type="Pfam" id="PF07549">
    <property type="entry name" value="Sec_GG"/>
    <property type="match status" value="2"/>
</dbReference>
<feature type="transmembrane region" description="Helical" evidence="12">
    <location>
        <begin position="672"/>
        <end position="690"/>
    </location>
</feature>
<evidence type="ECO:0000256" key="11">
    <source>
        <dbReference type="ARBA" id="ARBA00061053"/>
    </source>
</evidence>
<keyword evidence="6 12" id="KW-1133">Transmembrane helix</keyword>
<dbReference type="Gene3D" id="3.30.1360.200">
    <property type="match status" value="1"/>
</dbReference>
<dbReference type="InterPro" id="IPR005791">
    <property type="entry name" value="SecD"/>
</dbReference>
<feature type="transmembrane region" description="Helical" evidence="12">
    <location>
        <begin position="554"/>
        <end position="575"/>
    </location>
</feature>
<dbReference type="Pfam" id="PF21760">
    <property type="entry name" value="SecD_1st"/>
    <property type="match status" value="1"/>
</dbReference>
<evidence type="ECO:0000256" key="4">
    <source>
        <dbReference type="ARBA" id="ARBA00022692"/>
    </source>
</evidence>
<comment type="similarity">
    <text evidence="10">In the C-terminal section; belongs to the SecD/SecF family. SecF subfamily.</text>
</comment>
<comment type="function">
    <text evidence="9 12">Part of the Sec protein translocase complex. Interacts with the SecYEG preprotein conducting channel. SecDF uses the proton motive force (PMF) to complete protein translocation after the ATP-dependent function of SecA.</text>
</comment>
<evidence type="ECO:0000259" key="15">
    <source>
        <dbReference type="Pfam" id="PF21760"/>
    </source>
</evidence>
<feature type="transmembrane region" description="Helical" evidence="12">
    <location>
        <begin position="423"/>
        <end position="444"/>
    </location>
</feature>
<dbReference type="NCBIfam" id="TIGR00916">
    <property type="entry name" value="2A0604s01"/>
    <property type="match status" value="2"/>
</dbReference>
<dbReference type="NCBIfam" id="TIGR00966">
    <property type="entry name" value="transloc_SecF"/>
    <property type="match status" value="1"/>
</dbReference>
<evidence type="ECO:0000259" key="14">
    <source>
        <dbReference type="Pfam" id="PF02355"/>
    </source>
</evidence>
<evidence type="ECO:0000256" key="13">
    <source>
        <dbReference type="HAMAP-Rule" id="MF_01464"/>
    </source>
</evidence>
<evidence type="ECO:0000256" key="8">
    <source>
        <dbReference type="ARBA" id="ARBA00023136"/>
    </source>
</evidence>
<comment type="similarity">
    <text evidence="13">Belongs to the SecD/SecF family. SecF subfamily.</text>
</comment>
<dbReference type="NCBIfam" id="NF009583">
    <property type="entry name" value="PRK13024.1-3"/>
    <property type="match status" value="1"/>
</dbReference>
<dbReference type="GO" id="GO:0006605">
    <property type="term" value="P:protein targeting"/>
    <property type="evidence" value="ECO:0007669"/>
    <property type="project" value="UniProtKB-UniRule"/>
</dbReference>
<keyword evidence="7 12" id="KW-0811">Translocation</keyword>
<dbReference type="InterPro" id="IPR054384">
    <property type="entry name" value="SecDF_P1_head"/>
</dbReference>
<feature type="transmembrane region" description="Helical" evidence="12">
    <location>
        <begin position="465"/>
        <end position="487"/>
    </location>
</feature>
<evidence type="ECO:0000256" key="9">
    <source>
        <dbReference type="ARBA" id="ARBA00059018"/>
    </source>
</evidence>
<comment type="caution">
    <text evidence="12">Lacks conserved residue(s) required for the propagation of feature annotation.</text>
</comment>
<evidence type="ECO:0000256" key="7">
    <source>
        <dbReference type="ARBA" id="ARBA00023010"/>
    </source>
</evidence>
<name>A0AAF1KCZ2_9HYPH</name>
<reference evidence="18" key="2">
    <citation type="journal article" date="2023" name="MicrobiologyOpen">
        <title>Genomics of the tumorigenes clade of the family Rhizobiaceae and description of Rhizobium rhododendri sp. nov.</title>
        <authorList>
            <person name="Kuzmanovic N."/>
            <person name="diCenzo G.C."/>
            <person name="Bunk B."/>
            <person name="Sproeer C."/>
            <person name="Fruehling A."/>
            <person name="Neumann-Schaal M."/>
            <person name="Overmann J."/>
            <person name="Smalla K."/>
        </authorList>
    </citation>
    <scope>NUCLEOTIDE SEQUENCE [LARGE SCALE GENOMIC DNA]</scope>
    <source>
        <strain evidence="18">1078</strain>
    </source>
</reference>
<comment type="subunit">
    <text evidence="12">Forms a complex with SecF. Part of the essential Sec protein translocation apparatus which comprises SecA, SecYEG and auxiliary proteins SecDF-YajC and YidC.</text>
</comment>
<dbReference type="Pfam" id="PF22599">
    <property type="entry name" value="SecDF_P1_head"/>
    <property type="match status" value="1"/>
</dbReference>
<feature type="domain" description="Protein export membrane protein SecD/SecF C-terminal" evidence="14">
    <location>
        <begin position="354"/>
        <end position="518"/>
    </location>
</feature>
<evidence type="ECO:0000313" key="17">
    <source>
        <dbReference type="EMBL" id="WFR97082.1"/>
    </source>
</evidence>
<dbReference type="Gene3D" id="3.30.70.3400">
    <property type="match status" value="1"/>
</dbReference>
<dbReference type="NCBIfam" id="NF011315">
    <property type="entry name" value="PRK14726.1"/>
    <property type="match status" value="1"/>
</dbReference>
<keyword evidence="3 12" id="KW-1003">Cell membrane</keyword>
<dbReference type="FunFam" id="1.20.1640.10:FF:000004">
    <property type="entry name" value="Protein translocase subunit SecD"/>
    <property type="match status" value="1"/>
</dbReference>
<reference evidence="17 18" key="1">
    <citation type="journal article" date="2018" name="Sci. Rep.">
        <title>Rhizobium tumorigenes sp. nov., a novel plant tumorigenic bacterium isolated from cane gall tumors on thornless blackberry.</title>
        <authorList>
            <person name="Kuzmanovi N."/>
            <person name="Smalla K."/>
            <person name="Gronow S."/>
            <person name="PuBawska J."/>
        </authorList>
    </citation>
    <scope>NUCLEOTIDE SEQUENCE [LARGE SCALE GENOMIC DNA]</scope>
    <source>
        <strain evidence="17 18">1078</strain>
    </source>
</reference>
<feature type="transmembrane region" description="Helical" evidence="12">
    <location>
        <begin position="697"/>
        <end position="720"/>
    </location>
</feature>
<evidence type="ECO:0000256" key="5">
    <source>
        <dbReference type="ARBA" id="ARBA00022927"/>
    </source>
</evidence>
<dbReference type="InterPro" id="IPR022646">
    <property type="entry name" value="SecD/SecF_CS"/>
</dbReference>
<evidence type="ECO:0000256" key="6">
    <source>
        <dbReference type="ARBA" id="ARBA00022989"/>
    </source>
</evidence>
<organism evidence="17 18">
    <name type="scientific">Rhizobium tumorigenes</name>
    <dbReference type="NCBI Taxonomy" id="2041385"/>
    <lineage>
        <taxon>Bacteria</taxon>
        <taxon>Pseudomonadati</taxon>
        <taxon>Pseudomonadota</taxon>
        <taxon>Alphaproteobacteria</taxon>
        <taxon>Hyphomicrobiales</taxon>
        <taxon>Rhizobiaceae</taxon>
        <taxon>Rhizobium/Agrobacterium group</taxon>
        <taxon>Rhizobium</taxon>
    </lineage>
</organism>
<evidence type="ECO:0000256" key="12">
    <source>
        <dbReference type="HAMAP-Rule" id="MF_01463"/>
    </source>
</evidence>
<dbReference type="HAMAP" id="MF_01464_B">
    <property type="entry name" value="SecF_B"/>
    <property type="match status" value="1"/>
</dbReference>
<feature type="transmembrane region" description="Helical" evidence="12">
    <location>
        <begin position="499"/>
        <end position="524"/>
    </location>
</feature>
<dbReference type="RefSeq" id="WP_111221758.1">
    <property type="nucleotide sequence ID" value="NZ_CP117255.1"/>
</dbReference>
<comment type="similarity">
    <text evidence="11">In the N-terminal section; belongs to the SecD/SecF family. SecD subfamily.</text>
</comment>
<dbReference type="EMBL" id="CP117255">
    <property type="protein sequence ID" value="WFR97082.1"/>
    <property type="molecule type" value="Genomic_DNA"/>
</dbReference>
<evidence type="ECO:0000259" key="16">
    <source>
        <dbReference type="Pfam" id="PF22599"/>
    </source>
</evidence>
<comment type="similarity">
    <text evidence="12">Belongs to the SecD/SecF family. SecD subfamily.</text>
</comment>
<dbReference type="SUPFAM" id="SSF82866">
    <property type="entry name" value="Multidrug efflux transporter AcrB transmembrane domain"/>
    <property type="match status" value="2"/>
</dbReference>
<dbReference type="InterPro" id="IPR048631">
    <property type="entry name" value="SecD_1st"/>
</dbReference>
<feature type="transmembrane region" description="Helical" evidence="12">
    <location>
        <begin position="372"/>
        <end position="391"/>
    </location>
</feature>
<keyword evidence="5 12" id="KW-0653">Protein transport</keyword>
<evidence type="ECO:0000256" key="3">
    <source>
        <dbReference type="ARBA" id="ARBA00022475"/>
    </source>
</evidence>
<proteinExistence type="inferred from homology"/>
<dbReference type="InterPro" id="IPR022645">
    <property type="entry name" value="SecD/SecF_bac"/>
</dbReference>
<evidence type="ECO:0000313" key="18">
    <source>
        <dbReference type="Proteomes" id="UP000249499"/>
    </source>
</evidence>
<evidence type="ECO:0000256" key="2">
    <source>
        <dbReference type="ARBA" id="ARBA00022448"/>
    </source>
</evidence>
<comment type="subunit">
    <text evidence="13">Forms a complex with SecD. Part of the essential Sec protein translocation apparatus which comprises SecA, SecYEG and auxiliary proteins SecDF-YajC and YidC.</text>
</comment>
<feature type="domain" description="Protein export membrane protein SecD/SecF C-terminal" evidence="14">
    <location>
        <begin position="649"/>
        <end position="827"/>
    </location>
</feature>
<dbReference type="PANTHER" id="PTHR30081">
    <property type="entry name" value="PROTEIN-EXPORT MEMBRANE PROTEIN SEC"/>
    <property type="match status" value="1"/>
</dbReference>
<keyword evidence="8 12" id="KW-0472">Membrane</keyword>
<evidence type="ECO:0000256" key="10">
    <source>
        <dbReference type="ARBA" id="ARBA00060856"/>
    </source>
</evidence>
<dbReference type="GO" id="GO:0005886">
    <property type="term" value="C:plasma membrane"/>
    <property type="evidence" value="ECO:0007669"/>
    <property type="project" value="UniProtKB-SubCell"/>
</dbReference>
<evidence type="ECO:0000256" key="1">
    <source>
        <dbReference type="ARBA" id="ARBA00004651"/>
    </source>
</evidence>
<dbReference type="GO" id="GO:0043952">
    <property type="term" value="P:protein transport by the Sec complex"/>
    <property type="evidence" value="ECO:0007669"/>
    <property type="project" value="UniProtKB-UniRule"/>
</dbReference>
<feature type="transmembrane region" description="Helical" evidence="12">
    <location>
        <begin position="800"/>
        <end position="826"/>
    </location>
</feature>
<dbReference type="KEGG" id="rtu:PR017_08240"/>
<comment type="subcellular location">
    <subcellularLocation>
        <location evidence="1 12">Cell membrane</location>
        <topology evidence="1 12">Multi-pass membrane protein</topology>
    </subcellularLocation>
</comment>
<accession>A0AAF1KCZ2</accession>
<dbReference type="NCBIfam" id="TIGR01129">
    <property type="entry name" value="secD"/>
    <property type="match status" value="1"/>
</dbReference>
<feature type="domain" description="SecDF P1 head subdomain" evidence="16">
    <location>
        <begin position="238"/>
        <end position="351"/>
    </location>
</feature>
<dbReference type="AlphaFoldDB" id="A0AAF1KCZ2"/>
<dbReference type="Gene3D" id="1.20.1640.10">
    <property type="entry name" value="Multidrug efflux transporter AcrB transmembrane domain"/>
    <property type="match status" value="2"/>
</dbReference>
<keyword evidence="4 12" id="KW-0812">Transmembrane</keyword>
<dbReference type="PANTHER" id="PTHR30081:SF1">
    <property type="entry name" value="PROTEIN TRANSLOCASE SUBUNIT SECD"/>
    <property type="match status" value="1"/>
</dbReference>
<dbReference type="GO" id="GO:0065002">
    <property type="term" value="P:intracellular protein transmembrane transport"/>
    <property type="evidence" value="ECO:0007669"/>
    <property type="project" value="UniProtKB-UniRule"/>
</dbReference>
<protein>
    <recommendedName>
        <fullName evidence="12 13">Multifunctional fusion protein</fullName>
    </recommendedName>
    <domain>
        <recommendedName>
            <fullName evidence="12">Protein translocase subunit SecD</fullName>
        </recommendedName>
    </domain>
    <domain>
        <recommendedName>
            <fullName evidence="13">Protein-export membrane protein SecF</fullName>
        </recommendedName>
    </domain>
</protein>
<dbReference type="Pfam" id="PF02355">
    <property type="entry name" value="SecD_SecF_C"/>
    <property type="match status" value="2"/>
</dbReference>
<feature type="domain" description="Protein translocase subunit SecDF P1" evidence="15">
    <location>
        <begin position="162"/>
        <end position="220"/>
    </location>
</feature>
<dbReference type="GO" id="GO:0015450">
    <property type="term" value="F:protein-transporting ATPase activity"/>
    <property type="evidence" value="ECO:0007669"/>
    <property type="project" value="InterPro"/>
</dbReference>
<keyword evidence="18" id="KW-1185">Reference proteome</keyword>
<dbReference type="InterPro" id="IPR048634">
    <property type="entry name" value="SecD_SecF_C"/>
</dbReference>
<dbReference type="PRINTS" id="PR01755">
    <property type="entry name" value="SECFTRNLCASE"/>
</dbReference>